<protein>
    <recommendedName>
        <fullName evidence="14 18">Probable tRNA sulfurtransferase</fullName>
        <ecNumber evidence="13 18">2.8.1.4</ecNumber>
    </recommendedName>
    <alternativeName>
        <fullName evidence="15 18">Sulfur carrier protein ThiS sulfurtransferase</fullName>
    </alternativeName>
    <alternativeName>
        <fullName evidence="16 18">Thiamine biosynthesis protein ThiI</fullName>
    </alternativeName>
    <alternativeName>
        <fullName evidence="17 18">tRNA 4-thiouridine synthase</fullName>
    </alternativeName>
</protein>
<dbReference type="Pfam" id="PF22025">
    <property type="entry name" value="ThiI_fer"/>
    <property type="match status" value="1"/>
</dbReference>
<proteinExistence type="inferred from homology"/>
<dbReference type="EMBL" id="CP011232">
    <property type="protein sequence ID" value="AKI97132.1"/>
    <property type="molecule type" value="Genomic_DNA"/>
</dbReference>
<dbReference type="SUPFAM" id="SSF143437">
    <property type="entry name" value="THUMP domain-like"/>
    <property type="match status" value="1"/>
</dbReference>
<dbReference type="NCBIfam" id="TIGR00342">
    <property type="entry name" value="tRNA uracil 4-sulfurtransferase ThiI"/>
    <property type="match status" value="1"/>
</dbReference>
<dbReference type="Gene3D" id="3.30.2130.30">
    <property type="match status" value="1"/>
</dbReference>
<dbReference type="PANTHER" id="PTHR43209:SF1">
    <property type="entry name" value="TRNA SULFURTRANSFERASE"/>
    <property type="match status" value="1"/>
</dbReference>
<accession>A0A0G2Z6F4</accession>
<evidence type="ECO:0000256" key="2">
    <source>
        <dbReference type="ARBA" id="ARBA00022490"/>
    </source>
</evidence>
<gene>
    <name evidence="18" type="primary">thiI</name>
    <name evidence="20" type="ORF">IX53_04110</name>
</gene>
<feature type="binding site" evidence="18">
    <location>
        <begin position="179"/>
        <end position="180"/>
    </location>
    <ligand>
        <name>ATP</name>
        <dbReference type="ChEBI" id="CHEBI:30616"/>
    </ligand>
</feature>
<dbReference type="STRING" id="1330330.IX53_04110"/>
<evidence type="ECO:0000256" key="17">
    <source>
        <dbReference type="ARBA" id="ARBA00080570"/>
    </source>
</evidence>
<keyword evidence="6 18" id="KW-0067">ATP-binding</keyword>
<dbReference type="GO" id="GO:0004810">
    <property type="term" value="F:CCA tRNA nucleotidyltransferase activity"/>
    <property type="evidence" value="ECO:0007669"/>
    <property type="project" value="InterPro"/>
</dbReference>
<keyword evidence="8 18" id="KW-0784">Thiamine biosynthesis</keyword>
<keyword evidence="21" id="KW-1185">Reference proteome</keyword>
<keyword evidence="5 18" id="KW-0547">Nucleotide-binding</keyword>
<evidence type="ECO:0000256" key="5">
    <source>
        <dbReference type="ARBA" id="ARBA00022741"/>
    </source>
</evidence>
<dbReference type="GO" id="GO:0000049">
    <property type="term" value="F:tRNA binding"/>
    <property type="evidence" value="ECO:0007669"/>
    <property type="project" value="UniProtKB-UniRule"/>
</dbReference>
<feature type="binding site" evidence="18">
    <location>
        <begin position="204"/>
        <end position="205"/>
    </location>
    <ligand>
        <name>ATP</name>
        <dbReference type="ChEBI" id="CHEBI:30616"/>
    </ligand>
</feature>
<evidence type="ECO:0000313" key="20">
    <source>
        <dbReference type="EMBL" id="AKI97132.1"/>
    </source>
</evidence>
<evidence type="ECO:0000256" key="7">
    <source>
        <dbReference type="ARBA" id="ARBA00022884"/>
    </source>
</evidence>
<evidence type="ECO:0000256" key="11">
    <source>
        <dbReference type="ARBA" id="ARBA00058382"/>
    </source>
</evidence>
<dbReference type="PATRIC" id="fig|1330330.3.peg.823"/>
<dbReference type="InterPro" id="IPR049961">
    <property type="entry name" value="ThiI_N"/>
</dbReference>
<dbReference type="InterPro" id="IPR004114">
    <property type="entry name" value="THUMP_dom"/>
</dbReference>
<evidence type="ECO:0000256" key="18">
    <source>
        <dbReference type="HAMAP-Rule" id="MF_00021"/>
    </source>
</evidence>
<evidence type="ECO:0000256" key="14">
    <source>
        <dbReference type="ARBA" id="ARBA00071867"/>
    </source>
</evidence>
<feature type="binding site" evidence="18">
    <location>
        <position position="285"/>
    </location>
    <ligand>
        <name>ATP</name>
        <dbReference type="ChEBI" id="CHEBI:30616"/>
    </ligand>
</feature>
<dbReference type="InterPro" id="IPR014729">
    <property type="entry name" value="Rossmann-like_a/b/a_fold"/>
</dbReference>
<evidence type="ECO:0000256" key="8">
    <source>
        <dbReference type="ARBA" id="ARBA00022977"/>
    </source>
</evidence>
<comment type="catalytic activity">
    <reaction evidence="9 18">
        <text>[ThiI sulfur-carrier protein]-S-sulfanyl-L-cysteine + a uridine in tRNA + 2 reduced [2Fe-2S]-[ferredoxin] + ATP + H(+) = [ThiI sulfur-carrier protein]-L-cysteine + a 4-thiouridine in tRNA + 2 oxidized [2Fe-2S]-[ferredoxin] + AMP + diphosphate</text>
        <dbReference type="Rhea" id="RHEA:24176"/>
        <dbReference type="Rhea" id="RHEA-COMP:10000"/>
        <dbReference type="Rhea" id="RHEA-COMP:10001"/>
        <dbReference type="Rhea" id="RHEA-COMP:13337"/>
        <dbReference type="Rhea" id="RHEA-COMP:13338"/>
        <dbReference type="Rhea" id="RHEA-COMP:13339"/>
        <dbReference type="Rhea" id="RHEA-COMP:13340"/>
        <dbReference type="ChEBI" id="CHEBI:15378"/>
        <dbReference type="ChEBI" id="CHEBI:29950"/>
        <dbReference type="ChEBI" id="CHEBI:30616"/>
        <dbReference type="ChEBI" id="CHEBI:33019"/>
        <dbReference type="ChEBI" id="CHEBI:33737"/>
        <dbReference type="ChEBI" id="CHEBI:33738"/>
        <dbReference type="ChEBI" id="CHEBI:61963"/>
        <dbReference type="ChEBI" id="CHEBI:65315"/>
        <dbReference type="ChEBI" id="CHEBI:136798"/>
        <dbReference type="ChEBI" id="CHEBI:456215"/>
        <dbReference type="EC" id="2.8.1.4"/>
    </reaction>
</comment>
<keyword evidence="2 18" id="KW-0963">Cytoplasm</keyword>
<dbReference type="RefSeq" id="WP_047754266.1">
    <property type="nucleotide sequence ID" value="NZ_CAJUHA010000013.1"/>
</dbReference>
<dbReference type="InterPro" id="IPR020536">
    <property type="entry name" value="ThiI_AANH"/>
</dbReference>
<dbReference type="InterPro" id="IPR049962">
    <property type="entry name" value="THUMP_ThiI"/>
</dbReference>
<evidence type="ECO:0000256" key="1">
    <source>
        <dbReference type="ARBA" id="ARBA00004496"/>
    </source>
</evidence>
<dbReference type="SUPFAM" id="SSF52402">
    <property type="entry name" value="Adenine nucleotide alpha hydrolases-like"/>
    <property type="match status" value="1"/>
</dbReference>
<dbReference type="EC" id="2.8.1.4" evidence="13 18"/>
<dbReference type="Pfam" id="PF02568">
    <property type="entry name" value="ThiI"/>
    <property type="match status" value="1"/>
</dbReference>
<evidence type="ECO:0000256" key="12">
    <source>
        <dbReference type="ARBA" id="ARBA00061472"/>
    </source>
</evidence>
<dbReference type="UniPathway" id="UPA00060"/>
<evidence type="ECO:0000256" key="9">
    <source>
        <dbReference type="ARBA" id="ARBA00050570"/>
    </source>
</evidence>
<comment type="similarity">
    <text evidence="12 18">Belongs to the ThiI family.</text>
</comment>
<keyword evidence="3 18" id="KW-0820">tRNA-binding</keyword>
<dbReference type="PROSITE" id="PS51165">
    <property type="entry name" value="THUMP"/>
    <property type="match status" value="1"/>
</dbReference>
<comment type="catalytic activity">
    <reaction evidence="10 18">
        <text>[ThiS sulfur-carrier protein]-C-terminal Gly-Gly-AMP + S-sulfanyl-L-cysteinyl-[cysteine desulfurase] + AH2 = [ThiS sulfur-carrier protein]-C-terminal-Gly-aminoethanethioate + L-cysteinyl-[cysteine desulfurase] + A + AMP + 2 H(+)</text>
        <dbReference type="Rhea" id="RHEA:43340"/>
        <dbReference type="Rhea" id="RHEA-COMP:12157"/>
        <dbReference type="Rhea" id="RHEA-COMP:12158"/>
        <dbReference type="Rhea" id="RHEA-COMP:12910"/>
        <dbReference type="Rhea" id="RHEA-COMP:19908"/>
        <dbReference type="ChEBI" id="CHEBI:13193"/>
        <dbReference type="ChEBI" id="CHEBI:15378"/>
        <dbReference type="ChEBI" id="CHEBI:17499"/>
        <dbReference type="ChEBI" id="CHEBI:29950"/>
        <dbReference type="ChEBI" id="CHEBI:61963"/>
        <dbReference type="ChEBI" id="CHEBI:90618"/>
        <dbReference type="ChEBI" id="CHEBI:232372"/>
        <dbReference type="ChEBI" id="CHEBI:456215"/>
    </reaction>
</comment>
<evidence type="ECO:0000256" key="3">
    <source>
        <dbReference type="ARBA" id="ARBA00022555"/>
    </source>
</evidence>
<evidence type="ECO:0000259" key="19">
    <source>
        <dbReference type="PROSITE" id="PS51165"/>
    </source>
</evidence>
<dbReference type="GO" id="GO:0005829">
    <property type="term" value="C:cytosol"/>
    <property type="evidence" value="ECO:0007669"/>
    <property type="project" value="TreeGrafter"/>
</dbReference>
<dbReference type="GO" id="GO:0002937">
    <property type="term" value="P:tRNA 4-thiouridine biosynthesis"/>
    <property type="evidence" value="ECO:0007669"/>
    <property type="project" value="TreeGrafter"/>
</dbReference>
<evidence type="ECO:0000256" key="16">
    <source>
        <dbReference type="ARBA" id="ARBA00077849"/>
    </source>
</evidence>
<feature type="binding site" evidence="18">
    <location>
        <position position="294"/>
    </location>
    <ligand>
        <name>ATP</name>
        <dbReference type="ChEBI" id="CHEBI:30616"/>
    </ligand>
</feature>
<evidence type="ECO:0000256" key="15">
    <source>
        <dbReference type="ARBA" id="ARBA00075337"/>
    </source>
</evidence>
<evidence type="ECO:0000256" key="10">
    <source>
        <dbReference type="ARBA" id="ARBA00052330"/>
    </source>
</evidence>
<dbReference type="Gene3D" id="3.40.50.620">
    <property type="entry name" value="HUPs"/>
    <property type="match status" value="1"/>
</dbReference>
<dbReference type="Proteomes" id="UP000035159">
    <property type="component" value="Chromosome"/>
</dbReference>
<organism evidence="20 21">
    <name type="scientific">Kosmotoga pacifica</name>
    <dbReference type="NCBI Taxonomy" id="1330330"/>
    <lineage>
        <taxon>Bacteria</taxon>
        <taxon>Thermotogati</taxon>
        <taxon>Thermotogota</taxon>
        <taxon>Thermotogae</taxon>
        <taxon>Kosmotogales</taxon>
        <taxon>Kosmotogaceae</taxon>
        <taxon>Kosmotoga</taxon>
    </lineage>
</organism>
<reference evidence="20 21" key="1">
    <citation type="submission" date="2015-04" db="EMBL/GenBank/DDBJ databases">
        <title>Complete Genome Sequence of Kosmotoga pacifica SLHLJ1.</title>
        <authorList>
            <person name="Jiang L.J."/>
            <person name="Shao Z.Z."/>
            <person name="Jebbar M."/>
        </authorList>
    </citation>
    <scope>NUCLEOTIDE SEQUENCE [LARGE SCALE GENOMIC DNA]</scope>
    <source>
        <strain evidence="20 21">SLHLJ1</strain>
    </source>
</reference>
<dbReference type="AlphaFoldDB" id="A0A0G2Z6F4"/>
<feature type="domain" description="THUMP" evidence="19">
    <location>
        <begin position="55"/>
        <end position="161"/>
    </location>
</feature>
<comment type="function">
    <text evidence="11 18">Catalyzes the ATP-dependent transfer of a sulfur to tRNA to produce 4-thiouridine in position 8 of tRNAs, which functions as a near-UV photosensor. Also catalyzes the transfer of sulfur to the sulfur carrier protein ThiS, forming ThiS-thiocarboxylate. This is a step in the synthesis of thiazole, in the thiamine biosynthesis pathway. The sulfur is donated as persulfide by IscS.</text>
</comment>
<comment type="subcellular location">
    <subcellularLocation>
        <location evidence="1 18">Cytoplasm</location>
    </subcellularLocation>
</comment>
<comment type="pathway">
    <text evidence="18">Cofactor biosynthesis; thiamine diphosphate biosynthesis.</text>
</comment>
<evidence type="ECO:0000256" key="4">
    <source>
        <dbReference type="ARBA" id="ARBA00022679"/>
    </source>
</evidence>
<dbReference type="OrthoDB" id="9773948at2"/>
<dbReference type="PANTHER" id="PTHR43209">
    <property type="entry name" value="TRNA SULFURTRANSFERASE"/>
    <property type="match status" value="1"/>
</dbReference>
<evidence type="ECO:0000256" key="13">
    <source>
        <dbReference type="ARBA" id="ARBA00066827"/>
    </source>
</evidence>
<sequence length="400" mass="44531">MKLVIVRYGEIGLKGRNKKYFELALERNIRNQLPGVKTRTTGGRVYVETGEYPLEDVKKTLERTFGIQNFSMGTMVGFDVEEILSAALEVSEVEVSKGRKSFKVETKRANKKFPVRSLELSAFLGEKILEKFPELHVDVHNPEFVVGVEVRNRGTLLFSSKLAGPGGIPVGVSGKGLLLLSGGIDSPVAGWYSLKRGLDVHGIHFASPPYTGEKALEKVIDLARLLSMYNGGREFKLYNVGFTKAQLTVHRRVPEKFSLIIQRRTMMRIATEIADKLGYKVLITGENVGQVASQTIENMYAITEATNKLVLRPLTGFDKIETIDVARRIGSFEISTRPYEDCCTVFVPKEPATKARIKDILRTESGIDFDTLVNEAVQLTKVYTIKHGQVIGVEAFKVAE</sequence>
<dbReference type="InterPro" id="IPR050102">
    <property type="entry name" value="tRNA_sulfurtransferase_ThiI"/>
</dbReference>
<dbReference type="GO" id="GO:0009229">
    <property type="term" value="P:thiamine diphosphate biosynthetic process"/>
    <property type="evidence" value="ECO:0007669"/>
    <property type="project" value="UniProtKB-UniRule"/>
</dbReference>
<dbReference type="SMART" id="SM00981">
    <property type="entry name" value="THUMP"/>
    <property type="match status" value="1"/>
</dbReference>
<dbReference type="HAMAP" id="MF_00021">
    <property type="entry name" value="ThiI"/>
    <property type="match status" value="1"/>
</dbReference>
<dbReference type="CDD" id="cd11716">
    <property type="entry name" value="THUMP_ThiI"/>
    <property type="match status" value="1"/>
</dbReference>
<dbReference type="GO" id="GO:0009228">
    <property type="term" value="P:thiamine biosynthetic process"/>
    <property type="evidence" value="ECO:0007669"/>
    <property type="project" value="UniProtKB-KW"/>
</dbReference>
<keyword evidence="7 18" id="KW-0694">RNA-binding</keyword>
<dbReference type="GO" id="GO:0052837">
    <property type="term" value="P:thiazole biosynthetic process"/>
    <property type="evidence" value="ECO:0007669"/>
    <property type="project" value="TreeGrafter"/>
</dbReference>
<dbReference type="GO" id="GO:0005524">
    <property type="term" value="F:ATP binding"/>
    <property type="evidence" value="ECO:0007669"/>
    <property type="project" value="UniProtKB-UniRule"/>
</dbReference>
<dbReference type="Pfam" id="PF02926">
    <property type="entry name" value="THUMP"/>
    <property type="match status" value="1"/>
</dbReference>
<dbReference type="FunFam" id="3.40.50.620:FF:000053">
    <property type="entry name" value="Probable tRNA sulfurtransferase"/>
    <property type="match status" value="1"/>
</dbReference>
<dbReference type="InterPro" id="IPR003720">
    <property type="entry name" value="tRNA_STrfase"/>
</dbReference>
<keyword evidence="4 18" id="KW-0808">Transferase</keyword>
<evidence type="ECO:0000313" key="21">
    <source>
        <dbReference type="Proteomes" id="UP000035159"/>
    </source>
</evidence>
<evidence type="ECO:0000256" key="6">
    <source>
        <dbReference type="ARBA" id="ARBA00022840"/>
    </source>
</evidence>
<name>A0A0G2Z6F4_9BACT</name>
<dbReference type="InterPro" id="IPR054173">
    <property type="entry name" value="ThiI_fer"/>
</dbReference>
<dbReference type="KEGG" id="kpf:IX53_04110"/>
<feature type="binding site" evidence="18">
    <location>
        <position position="263"/>
    </location>
    <ligand>
        <name>ATP</name>
        <dbReference type="ChEBI" id="CHEBI:30616"/>
    </ligand>
</feature>
<dbReference type="GO" id="GO:0140741">
    <property type="term" value="F:tRNA-uracil-4 sulfurtransferase activity"/>
    <property type="evidence" value="ECO:0007669"/>
    <property type="project" value="UniProtKB-EC"/>
</dbReference>
<dbReference type="CDD" id="cd01712">
    <property type="entry name" value="PPase_ThiI"/>
    <property type="match status" value="1"/>
</dbReference>